<dbReference type="PANTHER" id="PTHR33448">
    <property type="entry name" value="CHLOROPLAST PROTEIN HCF243-RELATED"/>
    <property type="match status" value="1"/>
</dbReference>
<keyword evidence="3" id="KW-1185">Reference proteome</keyword>
<gene>
    <name evidence="2" type="ORF">HPP92_001043</name>
</gene>
<name>A0A835S3F3_VANPL</name>
<feature type="compositionally biased region" description="Basic and acidic residues" evidence="1">
    <location>
        <begin position="107"/>
        <end position="116"/>
    </location>
</feature>
<feature type="region of interest" description="Disordered" evidence="1">
    <location>
        <begin position="167"/>
        <end position="208"/>
    </location>
</feature>
<protein>
    <submittedName>
        <fullName evidence="2">Uncharacterized protein</fullName>
    </submittedName>
</protein>
<evidence type="ECO:0000256" key="1">
    <source>
        <dbReference type="SAM" id="MobiDB-lite"/>
    </source>
</evidence>
<sequence length="314" mass="34678">MRLPPPPPPLPSKGILFLSSPSPAEKLPAPGFTRLLRGKSGRRRRERNSLSRSSPLFAFRSRTTDRASAACLDADAGDEPSSPKVTCIGQVRIRKKKRKKGTGSDGSDAHPKHKEGGKSRLRCWYLEKALLCSKFLNRRRDSAAPRRSIWRGLWQWLRFEGNSGYRQRKGSTNAAGSPLRILGKRGMGKMGSESEDEVENESAETEEETRVFVPPKNALVLMRCRSAPHNRCSALAAYPVSVSAPEEESGSEDDEENSSKANGGEEEERYPLSRPLFLNRCKSEPATKSRRLASPAADAVGGSDKRRCHRLGVP</sequence>
<dbReference type="AlphaFoldDB" id="A0A835S3F3"/>
<comment type="caution">
    <text evidence="2">The sequence shown here is derived from an EMBL/GenBank/DDBJ whole genome shotgun (WGS) entry which is preliminary data.</text>
</comment>
<feature type="compositionally biased region" description="Basic residues" evidence="1">
    <location>
        <begin position="92"/>
        <end position="101"/>
    </location>
</feature>
<dbReference type="OrthoDB" id="202840at2759"/>
<feature type="region of interest" description="Disordered" evidence="1">
    <location>
        <begin position="91"/>
        <end position="116"/>
    </location>
</feature>
<feature type="compositionally biased region" description="Acidic residues" evidence="1">
    <location>
        <begin position="193"/>
        <end position="207"/>
    </location>
</feature>
<dbReference type="PANTHER" id="PTHR33448:SF10">
    <property type="entry name" value="PROTAMINE P1 FAMILY PROTEIN"/>
    <property type="match status" value="1"/>
</dbReference>
<reference evidence="2 3" key="1">
    <citation type="journal article" date="2020" name="Nat. Food">
        <title>A phased Vanilla planifolia genome enables genetic improvement of flavour and production.</title>
        <authorList>
            <person name="Hasing T."/>
            <person name="Tang H."/>
            <person name="Brym M."/>
            <person name="Khazi F."/>
            <person name="Huang T."/>
            <person name="Chambers A.H."/>
        </authorList>
    </citation>
    <scope>NUCLEOTIDE SEQUENCE [LARGE SCALE GENOMIC DNA]</scope>
    <source>
        <tissue evidence="2">Leaf</tissue>
    </source>
</reference>
<feature type="compositionally biased region" description="Basic residues" evidence="1">
    <location>
        <begin position="36"/>
        <end position="46"/>
    </location>
</feature>
<accession>A0A835S3F3</accession>
<dbReference type="EMBL" id="JADCNL010000001">
    <property type="protein sequence ID" value="KAG0496352.1"/>
    <property type="molecule type" value="Genomic_DNA"/>
</dbReference>
<evidence type="ECO:0000313" key="2">
    <source>
        <dbReference type="EMBL" id="KAG0496352.1"/>
    </source>
</evidence>
<feature type="compositionally biased region" description="Acidic residues" evidence="1">
    <location>
        <begin position="245"/>
        <end position="256"/>
    </location>
</feature>
<dbReference type="Proteomes" id="UP000636800">
    <property type="component" value="Chromosome 1"/>
</dbReference>
<feature type="region of interest" description="Disordered" evidence="1">
    <location>
        <begin position="1"/>
        <end position="57"/>
    </location>
</feature>
<feature type="compositionally biased region" description="Pro residues" evidence="1">
    <location>
        <begin position="1"/>
        <end position="11"/>
    </location>
</feature>
<evidence type="ECO:0000313" key="3">
    <source>
        <dbReference type="Proteomes" id="UP000636800"/>
    </source>
</evidence>
<feature type="region of interest" description="Disordered" evidence="1">
    <location>
        <begin position="242"/>
        <end position="314"/>
    </location>
</feature>
<organism evidence="2 3">
    <name type="scientific">Vanilla planifolia</name>
    <name type="common">Vanilla</name>
    <dbReference type="NCBI Taxonomy" id="51239"/>
    <lineage>
        <taxon>Eukaryota</taxon>
        <taxon>Viridiplantae</taxon>
        <taxon>Streptophyta</taxon>
        <taxon>Embryophyta</taxon>
        <taxon>Tracheophyta</taxon>
        <taxon>Spermatophyta</taxon>
        <taxon>Magnoliopsida</taxon>
        <taxon>Liliopsida</taxon>
        <taxon>Asparagales</taxon>
        <taxon>Orchidaceae</taxon>
        <taxon>Vanilloideae</taxon>
        <taxon>Vanilleae</taxon>
        <taxon>Vanilla</taxon>
    </lineage>
</organism>
<proteinExistence type="predicted"/>